<evidence type="ECO:0000256" key="1">
    <source>
        <dbReference type="ARBA" id="ARBA00004141"/>
    </source>
</evidence>
<evidence type="ECO:0000256" key="8">
    <source>
        <dbReference type="SAM" id="Phobius"/>
    </source>
</evidence>
<evidence type="ECO:0000256" key="7">
    <source>
        <dbReference type="ARBA" id="ARBA00023136"/>
    </source>
</evidence>
<keyword evidence="6 8" id="KW-1133">Transmembrane helix</keyword>
<keyword evidence="5" id="KW-0029">Amino-acid transport</keyword>
<accession>A0A9P7A7A8</accession>
<reference evidence="10" key="1">
    <citation type="journal article" date="2020" name="New Phytol.">
        <title>Comparative genomics reveals dynamic genome evolution in host specialist ectomycorrhizal fungi.</title>
        <authorList>
            <person name="Lofgren L.A."/>
            <person name="Nguyen N.H."/>
            <person name="Vilgalys R."/>
            <person name="Ruytinx J."/>
            <person name="Liao H.L."/>
            <person name="Branco S."/>
            <person name="Kuo A."/>
            <person name="LaButti K."/>
            <person name="Lipzen A."/>
            <person name="Andreopoulos W."/>
            <person name="Pangilinan J."/>
            <person name="Riley R."/>
            <person name="Hundley H."/>
            <person name="Na H."/>
            <person name="Barry K."/>
            <person name="Grigoriev I.V."/>
            <person name="Stajich J.E."/>
            <person name="Kennedy P.G."/>
        </authorList>
    </citation>
    <scope>NUCLEOTIDE SEQUENCE</scope>
    <source>
        <strain evidence="10">DOB743</strain>
    </source>
</reference>
<comment type="caution">
    <text evidence="10">The sequence shown here is derived from an EMBL/GenBank/DDBJ whole genome shotgun (WGS) entry which is preliminary data.</text>
</comment>
<feature type="transmembrane region" description="Helical" evidence="8">
    <location>
        <begin position="447"/>
        <end position="465"/>
    </location>
</feature>
<dbReference type="PANTHER" id="PTHR22950">
    <property type="entry name" value="AMINO ACID TRANSPORTER"/>
    <property type="match status" value="1"/>
</dbReference>
<dbReference type="OrthoDB" id="655540at2759"/>
<feature type="transmembrane region" description="Helical" evidence="8">
    <location>
        <begin position="180"/>
        <end position="203"/>
    </location>
</feature>
<evidence type="ECO:0000259" key="9">
    <source>
        <dbReference type="Pfam" id="PF01490"/>
    </source>
</evidence>
<protein>
    <submittedName>
        <fullName evidence="10">Transmembrane amino acid transporter protein-domain-containing protein</fullName>
    </submittedName>
</protein>
<feature type="transmembrane region" description="Helical" evidence="8">
    <location>
        <begin position="139"/>
        <end position="159"/>
    </location>
</feature>
<dbReference type="InterPro" id="IPR013057">
    <property type="entry name" value="AA_transpt_TM"/>
</dbReference>
<dbReference type="GO" id="GO:0015179">
    <property type="term" value="F:L-amino acid transmembrane transporter activity"/>
    <property type="evidence" value="ECO:0007669"/>
    <property type="project" value="TreeGrafter"/>
</dbReference>
<evidence type="ECO:0000256" key="5">
    <source>
        <dbReference type="ARBA" id="ARBA00022970"/>
    </source>
</evidence>
<dbReference type="PANTHER" id="PTHR22950:SF692">
    <property type="entry name" value="TRANSMEMBRANE AMINO ACID TRANSPORTER FAMILY PROTEIN"/>
    <property type="match status" value="1"/>
</dbReference>
<feature type="transmembrane region" description="Helical" evidence="8">
    <location>
        <begin position="109"/>
        <end position="133"/>
    </location>
</feature>
<dbReference type="GO" id="GO:0005774">
    <property type="term" value="C:vacuolar membrane"/>
    <property type="evidence" value="ECO:0007669"/>
    <property type="project" value="TreeGrafter"/>
</dbReference>
<keyword evidence="3" id="KW-0813">Transport</keyword>
<organism evidence="10 11">
    <name type="scientific">Suillus placidus</name>
    <dbReference type="NCBI Taxonomy" id="48579"/>
    <lineage>
        <taxon>Eukaryota</taxon>
        <taxon>Fungi</taxon>
        <taxon>Dikarya</taxon>
        <taxon>Basidiomycota</taxon>
        <taxon>Agaricomycotina</taxon>
        <taxon>Agaricomycetes</taxon>
        <taxon>Agaricomycetidae</taxon>
        <taxon>Boletales</taxon>
        <taxon>Suillineae</taxon>
        <taxon>Suillaceae</taxon>
        <taxon>Suillus</taxon>
    </lineage>
</organism>
<evidence type="ECO:0000313" key="10">
    <source>
        <dbReference type="EMBL" id="KAG1783774.1"/>
    </source>
</evidence>
<evidence type="ECO:0000256" key="2">
    <source>
        <dbReference type="ARBA" id="ARBA00008066"/>
    </source>
</evidence>
<name>A0A9P7A7A8_9AGAM</name>
<comment type="subcellular location">
    <subcellularLocation>
        <location evidence="1">Membrane</location>
        <topology evidence="1">Multi-pass membrane protein</topology>
    </subcellularLocation>
</comment>
<keyword evidence="7 8" id="KW-0472">Membrane</keyword>
<feature type="transmembrane region" description="Helical" evidence="8">
    <location>
        <begin position="417"/>
        <end position="441"/>
    </location>
</feature>
<evidence type="ECO:0000256" key="6">
    <source>
        <dbReference type="ARBA" id="ARBA00022989"/>
    </source>
</evidence>
<dbReference type="Pfam" id="PF01490">
    <property type="entry name" value="Aa_trans"/>
    <property type="match status" value="1"/>
</dbReference>
<gene>
    <name evidence="10" type="ORF">EV702DRAFT_14720</name>
</gene>
<feature type="transmembrane region" description="Helical" evidence="8">
    <location>
        <begin position="477"/>
        <end position="499"/>
    </location>
</feature>
<comment type="similarity">
    <text evidence="2">Belongs to the amino acid/polyamine transporter 2 family.</text>
</comment>
<proteinExistence type="inferred from homology"/>
<feature type="transmembrane region" description="Helical" evidence="8">
    <location>
        <begin position="318"/>
        <end position="341"/>
    </location>
</feature>
<keyword evidence="4 8" id="KW-0812">Transmembrane</keyword>
<sequence length="501" mass="54046">MTEFWDWDETLRPVSQPARTFIPRQPVDTQEITAASESQLAQSTSDEAAPLLEAFPTSNQVNYGGSDSDAYVGGESRGTTDRPLLRRKSSITLRKPHNYGGQSTYGQTLFNSIAILLGVGMLSEPLAFAYAGWIGGTALIVFLGFLNCYTAKILAGIILEDPRLRSYADIGRKAFGPKSTALTTIMFCLELFAVSVAFVTLAADSMHEVMPAYSSDTFKIASIVVLVPLVFLPLSILSYASIFGICSTLLIILVIFVDGFSKPDAPGSLWSPAATSWGTGSTTELGIAFGLLMAGFSGHAVIPSLARDMVDPSQFDNMINWAFVVTTFIYGVIGYAGYLMFGRNVSDEISKDLMSTPGYNSWMNELALWTLVSTPLTKFPLSTRPLNVILEIMLGIDNLTPFQGGIKPQQLSTARRLLNRVIFIVERISVPALSILVSILVPEFSSLMAFIGSFSAFMICAIGPISAKIALEGRCSLVDASLLTIAIVMATWGTLAAFLTA</sequence>
<evidence type="ECO:0000256" key="3">
    <source>
        <dbReference type="ARBA" id="ARBA00022448"/>
    </source>
</evidence>
<feature type="transmembrane region" description="Helical" evidence="8">
    <location>
        <begin position="223"/>
        <end position="256"/>
    </location>
</feature>
<dbReference type="Proteomes" id="UP000714275">
    <property type="component" value="Unassembled WGS sequence"/>
</dbReference>
<keyword evidence="11" id="KW-1185">Reference proteome</keyword>
<feature type="domain" description="Amino acid transporter transmembrane" evidence="9">
    <location>
        <begin position="102"/>
        <end position="473"/>
    </location>
</feature>
<feature type="transmembrane region" description="Helical" evidence="8">
    <location>
        <begin position="285"/>
        <end position="306"/>
    </location>
</feature>
<evidence type="ECO:0000256" key="4">
    <source>
        <dbReference type="ARBA" id="ARBA00022692"/>
    </source>
</evidence>
<dbReference type="EMBL" id="JABBWD010000001">
    <property type="protein sequence ID" value="KAG1783774.1"/>
    <property type="molecule type" value="Genomic_DNA"/>
</dbReference>
<evidence type="ECO:0000313" key="11">
    <source>
        <dbReference type="Proteomes" id="UP000714275"/>
    </source>
</evidence>
<dbReference type="AlphaFoldDB" id="A0A9P7A7A8"/>